<keyword evidence="2" id="KW-0964">Secreted</keyword>
<dbReference type="OrthoDB" id="9804661at2"/>
<comment type="subcellular location">
    <subcellularLocation>
        <location evidence="2">Secreted</location>
    </subcellularLocation>
</comment>
<dbReference type="EMBL" id="RJMB01000002">
    <property type="protein sequence ID" value="RNL86911.1"/>
    <property type="molecule type" value="Genomic_DNA"/>
</dbReference>
<evidence type="ECO:0000313" key="6">
    <source>
        <dbReference type="EMBL" id="RNL86911.1"/>
    </source>
</evidence>
<feature type="signal peptide" evidence="4">
    <location>
        <begin position="1"/>
        <end position="31"/>
    </location>
</feature>
<evidence type="ECO:0000313" key="7">
    <source>
        <dbReference type="Proteomes" id="UP000269198"/>
    </source>
</evidence>
<keyword evidence="7" id="KW-1185">Reference proteome</keyword>
<protein>
    <submittedName>
        <fullName evidence="6">Pectate lyase</fullName>
    </submittedName>
</protein>
<dbReference type="GO" id="GO:0030570">
    <property type="term" value="F:pectate lyase activity"/>
    <property type="evidence" value="ECO:0007669"/>
    <property type="project" value="InterPro"/>
</dbReference>
<dbReference type="InterPro" id="IPR002022">
    <property type="entry name" value="Pec_lyase"/>
</dbReference>
<dbReference type="GO" id="GO:0000272">
    <property type="term" value="P:polysaccharide catabolic process"/>
    <property type="evidence" value="ECO:0007669"/>
    <property type="project" value="UniProtKB-KW"/>
</dbReference>
<comment type="caution">
    <text evidence="6">The sequence shown here is derived from an EMBL/GenBank/DDBJ whole genome shotgun (WGS) entry which is preliminary data.</text>
</comment>
<keyword evidence="1 2" id="KW-0456">Lyase</keyword>
<reference evidence="6 7" key="1">
    <citation type="submission" date="2018-11" db="EMBL/GenBank/DDBJ databases">
        <title>The genome draft of YIM 96095.</title>
        <authorList>
            <person name="Tang S.-K."/>
            <person name="Chunyu W.-X."/>
            <person name="Feng Y.-Z."/>
        </authorList>
    </citation>
    <scope>NUCLEOTIDE SEQUENCE [LARGE SCALE GENOMIC DNA]</scope>
    <source>
        <strain evidence="6 7">YIM 96095</strain>
    </source>
</reference>
<dbReference type="SMART" id="SM00656">
    <property type="entry name" value="Amb_all"/>
    <property type="match status" value="1"/>
</dbReference>
<dbReference type="RefSeq" id="WP_123199739.1">
    <property type="nucleotide sequence ID" value="NZ_RJMB01000002.1"/>
</dbReference>
<evidence type="ECO:0000256" key="1">
    <source>
        <dbReference type="ARBA" id="ARBA00023239"/>
    </source>
</evidence>
<dbReference type="PANTHER" id="PTHR31683:SF18">
    <property type="entry name" value="PECTATE LYASE 21-RELATED"/>
    <property type="match status" value="1"/>
</dbReference>
<dbReference type="Proteomes" id="UP000269198">
    <property type="component" value="Unassembled WGS sequence"/>
</dbReference>
<keyword evidence="4" id="KW-0732">Signal</keyword>
<feature type="domain" description="Pectate lyase" evidence="5">
    <location>
        <begin position="73"/>
        <end position="278"/>
    </location>
</feature>
<dbReference type="InterPro" id="IPR045032">
    <property type="entry name" value="PEL"/>
</dbReference>
<comment type="similarity">
    <text evidence="2">Belongs to the polysaccharide lyase 1 family.</text>
</comment>
<evidence type="ECO:0000256" key="3">
    <source>
        <dbReference type="SAM" id="MobiDB-lite"/>
    </source>
</evidence>
<dbReference type="Gene3D" id="2.160.20.10">
    <property type="entry name" value="Single-stranded right-handed beta-helix, Pectin lyase-like"/>
    <property type="match status" value="1"/>
</dbReference>
<dbReference type="SUPFAM" id="SSF51126">
    <property type="entry name" value="Pectin lyase-like"/>
    <property type="match status" value="1"/>
</dbReference>
<evidence type="ECO:0000256" key="4">
    <source>
        <dbReference type="SAM" id="SignalP"/>
    </source>
</evidence>
<feature type="chain" id="PRO_5039494226" evidence="4">
    <location>
        <begin position="32"/>
        <end position="338"/>
    </location>
</feature>
<sequence length="338" mass="35738">MRTTQQANRRRTRALTGIGAFVALGAGTALIASTLPAEEATGAPTAQTVADPSPLVGEPTGWATENGGTTGGAGGETVTVTSGDELAEEMLADGPRIIEVQGSVELDGMNDVASDTTVIGAGSQATITGGGIDVDEAHNVIIQNLNFADWDDDAINLQDGSTNVWIDHNSFTNGDDGAVDIKRESDFVTVSWNHVFEHDKSMLLGHSDGHTDDIGHLRVTYHHNFFDGSDTRHPRVRFGETVHAFNNYYRDNEEYGVASTMDAGVLVEGNYFEDVDTPTEIGYGSSDPGRLVANDNVLDNSGEIATEGEVEPVPYDYSLDDAEEIPSIVPAGAGPGNL</sequence>
<accession>A0A3N0EGJ1</accession>
<name>A0A3N0EGJ1_9ACTN</name>
<dbReference type="InterPro" id="IPR011050">
    <property type="entry name" value="Pectin_lyase_fold/virulence"/>
</dbReference>
<evidence type="ECO:0000256" key="2">
    <source>
        <dbReference type="RuleBase" id="RU361173"/>
    </source>
</evidence>
<dbReference type="InterPro" id="IPR006626">
    <property type="entry name" value="PbH1"/>
</dbReference>
<dbReference type="PANTHER" id="PTHR31683">
    <property type="entry name" value="PECTATE LYASE 18-RELATED"/>
    <property type="match status" value="1"/>
</dbReference>
<gene>
    <name evidence="6" type="ORF">EFW17_03325</name>
</gene>
<evidence type="ECO:0000259" key="5">
    <source>
        <dbReference type="SMART" id="SM00656"/>
    </source>
</evidence>
<dbReference type="SMART" id="SM00710">
    <property type="entry name" value="PbH1"/>
    <property type="match status" value="3"/>
</dbReference>
<proteinExistence type="inferred from homology"/>
<keyword evidence="2" id="KW-0624">Polysaccharide degradation</keyword>
<keyword evidence="2" id="KW-0119">Carbohydrate metabolism</keyword>
<feature type="region of interest" description="Disordered" evidence="3">
    <location>
        <begin position="42"/>
        <end position="77"/>
    </location>
</feature>
<organism evidence="6 7">
    <name type="scientific">Halostreptopolyspora alba</name>
    <dbReference type="NCBI Taxonomy" id="2487137"/>
    <lineage>
        <taxon>Bacteria</taxon>
        <taxon>Bacillati</taxon>
        <taxon>Actinomycetota</taxon>
        <taxon>Actinomycetes</taxon>
        <taxon>Streptosporangiales</taxon>
        <taxon>Nocardiopsidaceae</taxon>
        <taxon>Halostreptopolyspora</taxon>
    </lineage>
</organism>
<dbReference type="GO" id="GO:0005576">
    <property type="term" value="C:extracellular region"/>
    <property type="evidence" value="ECO:0007669"/>
    <property type="project" value="UniProtKB-SubCell"/>
</dbReference>
<dbReference type="AlphaFoldDB" id="A0A3N0EGJ1"/>
<dbReference type="Pfam" id="PF00544">
    <property type="entry name" value="Pectate_lyase_4"/>
    <property type="match status" value="1"/>
</dbReference>
<dbReference type="InterPro" id="IPR012334">
    <property type="entry name" value="Pectin_lyas_fold"/>
</dbReference>